<dbReference type="AlphaFoldDB" id="A0A1G6IFG3"/>
<dbReference type="Proteomes" id="UP000199455">
    <property type="component" value="Unassembled WGS sequence"/>
</dbReference>
<accession>A0A1G6IFG3</accession>
<feature type="domain" description="DUF3291" evidence="1">
    <location>
        <begin position="136"/>
        <end position="215"/>
    </location>
</feature>
<reference evidence="3" key="1">
    <citation type="submission" date="2016-10" db="EMBL/GenBank/DDBJ databases">
        <authorList>
            <person name="Varghese N."/>
            <person name="Submissions S."/>
        </authorList>
    </citation>
    <scope>NUCLEOTIDE SEQUENCE [LARGE SCALE GENOMIC DNA]</scope>
    <source>
        <strain evidence="3">DSM 18609</strain>
    </source>
</reference>
<dbReference type="STRING" id="390242.SAMN04488024_101117"/>
<dbReference type="RefSeq" id="WP_244154560.1">
    <property type="nucleotide sequence ID" value="NZ_FMZH01000001.1"/>
</dbReference>
<protein>
    <submittedName>
        <fullName evidence="2">Spheroidene monooxygenase</fullName>
    </submittedName>
</protein>
<dbReference type="InterPro" id="IPR021708">
    <property type="entry name" value="DUF3291"/>
</dbReference>
<keyword evidence="3" id="KW-1185">Reference proteome</keyword>
<keyword evidence="2" id="KW-0503">Monooxygenase</keyword>
<keyword evidence="2" id="KW-0560">Oxidoreductase</keyword>
<proteinExistence type="predicted"/>
<dbReference type="GO" id="GO:0004497">
    <property type="term" value="F:monooxygenase activity"/>
    <property type="evidence" value="ECO:0007669"/>
    <property type="project" value="UniProtKB-KW"/>
</dbReference>
<organism evidence="2 3">
    <name type="scientific">Pedobacter soli</name>
    <dbReference type="NCBI Taxonomy" id="390242"/>
    <lineage>
        <taxon>Bacteria</taxon>
        <taxon>Pseudomonadati</taxon>
        <taxon>Bacteroidota</taxon>
        <taxon>Sphingobacteriia</taxon>
        <taxon>Sphingobacteriales</taxon>
        <taxon>Sphingobacteriaceae</taxon>
        <taxon>Pedobacter</taxon>
    </lineage>
</organism>
<evidence type="ECO:0000313" key="2">
    <source>
        <dbReference type="EMBL" id="SDC04496.1"/>
    </source>
</evidence>
<dbReference type="Pfam" id="PF11695">
    <property type="entry name" value="DUF3291"/>
    <property type="match status" value="1"/>
</dbReference>
<dbReference type="EMBL" id="FMZH01000001">
    <property type="protein sequence ID" value="SDC04496.1"/>
    <property type="molecule type" value="Genomic_DNA"/>
</dbReference>
<name>A0A1G6IFG3_9SPHI</name>
<evidence type="ECO:0000259" key="1">
    <source>
        <dbReference type="Pfam" id="PF11695"/>
    </source>
</evidence>
<dbReference type="CDD" id="cd21650">
    <property type="entry name" value="CrtA-like"/>
    <property type="match status" value="1"/>
</dbReference>
<dbReference type="InterPro" id="IPR049574">
    <property type="entry name" value="CrtA-like"/>
</dbReference>
<sequence>MTIETPTALITALTITKFRGTTIPFAFIGMAVLRLPLWLNSKCRFWKLMGSGKNAQVDLAPDYKHWATLTTWDSQQDCDTFYSKSLVIKWFNFFGIESCTILLKTLSSHGQWSKKEPFKTSGNTTPYTGKIAVITRAAIRFNRLKEFKQNIKRAAEAMRISPGFILAAGIGENPFVDQATFSIWENAESVKNYAYKTFDHADVIKLTRAREWYKEELFARFEIISCQGHLNGKAINDYQPLI</sequence>
<evidence type="ECO:0000313" key="3">
    <source>
        <dbReference type="Proteomes" id="UP000199455"/>
    </source>
</evidence>
<gene>
    <name evidence="2" type="ORF">SAMN04488024_101117</name>
</gene>